<dbReference type="InterPro" id="IPR029060">
    <property type="entry name" value="PIN-like_dom_sf"/>
</dbReference>
<evidence type="ECO:0000256" key="5">
    <source>
        <dbReference type="ARBA" id="ARBA00022581"/>
    </source>
</evidence>
<keyword evidence="5" id="KW-0945">Host-virus interaction</keyword>
<evidence type="ECO:0000256" key="4">
    <source>
        <dbReference type="ARBA" id="ARBA00022557"/>
    </source>
</evidence>
<comment type="similarity">
    <text evidence="2">Belongs to the herpesviridae VHS protein family.</text>
</comment>
<reference evidence="11 12" key="1">
    <citation type="submission" date="2014-06" db="EMBL/GenBank/DDBJ databases">
        <title>Comparative genome analysis of equine alphaherpesviruses.</title>
        <authorList>
            <person name="Sijmons S."/>
            <person name="Vissani A."/>
            <person name="Silva Tordoya M."/>
            <person name="Muylkens B."/>
            <person name="Thiry E."/>
            <person name="Maes P."/>
            <person name="Matthijnssens J."/>
            <person name="Barrandeguy M."/>
            <person name="Van Ranst M."/>
        </authorList>
    </citation>
    <scope>NUCLEOTIDE SEQUENCE [LARGE SCALE GENOMIC DNA]</scope>
    <source>
        <strain evidence="11">AR/2007/C3A</strain>
    </source>
</reference>
<accession>A0A077B9P1</accession>
<name>A0A077B9P1_9ALPH</name>
<dbReference type="Gene3D" id="3.40.50.1010">
    <property type="entry name" value="5'-nuclease"/>
    <property type="match status" value="1"/>
</dbReference>
<keyword evidence="8" id="KW-1190">Host gene expression shutoff by virus</keyword>
<keyword evidence="7" id="KW-0694">RNA-binding</keyword>
<protein>
    <recommendedName>
        <fullName evidence="3">Virion host shutoff protein</fullName>
    </recommendedName>
</protein>
<keyword evidence="6" id="KW-1132">Decay of host mRNAs by virus</keyword>
<dbReference type="GeneID" id="20194328"/>
<dbReference type="GO" id="GO:0039595">
    <property type="term" value="P:symbiont-mediated degradation of host mRNA"/>
    <property type="evidence" value="ECO:0007669"/>
    <property type="project" value="UniProtKB-KW"/>
</dbReference>
<sequence>MGLFGLLKYAYSNRLVKHDAITTPPGVMTPIAIDLWNVMYTLMEKFASDEDGPADSATATARCFFSLLRLLLKRSYYPIFVSDRGIHGDGHVKHGAKAIVTQTMSRRGGSGRLPGGPCLAGEGDEADLLEAYASEGGCGAAVPGAAPENAAQGFGEPARRPEQSQPPRGAPGGAPRLSYRLCVNLIRYLGYPYVNAVDLEADDVCANLYHTNTVAQVYTTDTDLILMGCDIILDATPLFPPTLRCCDVLMSLGMGYDEFLTQFVRCHTDLHQQPTLVSVQTVIRSLAPREGDVPDDERAARRALGFAPFLAPGPRRSIEETCDSWRRPTGATFSSRSAPAPPPESYATARLSGRVGRPEDRRAPRRLSEPPEDRRGARRSLDPTTRVLHLKYTSRYPPIMESAPRALALMHPPRTRHEVLERKFVKHVVAMLTPEIRGRFAVLRRMPIIQEDADFGLVYETLKNLVPDPDTVKELANLFWNHVPTPPDYNTVLVNYWDECRSRRCRPQ</sequence>
<evidence type="ECO:0000256" key="6">
    <source>
        <dbReference type="ARBA" id="ARBA00022616"/>
    </source>
</evidence>
<feature type="region of interest" description="Disordered" evidence="10">
    <location>
        <begin position="149"/>
        <end position="172"/>
    </location>
</feature>
<evidence type="ECO:0000256" key="1">
    <source>
        <dbReference type="ARBA" id="ARBA00004328"/>
    </source>
</evidence>
<evidence type="ECO:0000256" key="9">
    <source>
        <dbReference type="ARBA" id="ARBA00023247"/>
    </source>
</evidence>
<keyword evidence="4" id="KW-1192">Host mRNA suppression by virus</keyword>
<keyword evidence="9" id="KW-1262">Eukaryotic host gene expression shutoff by virus</keyword>
<dbReference type="RefSeq" id="YP_009054922.1">
    <property type="nucleotide sequence ID" value="NC_024771.1"/>
</dbReference>
<feature type="region of interest" description="Disordered" evidence="10">
    <location>
        <begin position="321"/>
        <end position="384"/>
    </location>
</feature>
<comment type="subcellular location">
    <subcellularLocation>
        <location evidence="1">Virion</location>
    </subcellularLocation>
</comment>
<evidence type="ECO:0000256" key="10">
    <source>
        <dbReference type="SAM" id="MobiDB-lite"/>
    </source>
</evidence>
<dbReference type="KEGG" id="vg:20194328"/>
<feature type="compositionally biased region" description="Basic and acidic residues" evidence="10">
    <location>
        <begin position="356"/>
        <end position="381"/>
    </location>
</feature>
<gene>
    <name evidence="11" type="primary">ORF19</name>
</gene>
<keyword evidence="12" id="KW-1185">Reference proteome</keyword>
<evidence type="ECO:0000256" key="2">
    <source>
        <dbReference type="ARBA" id="ARBA00009669"/>
    </source>
</evidence>
<evidence type="ECO:0000256" key="7">
    <source>
        <dbReference type="ARBA" id="ARBA00022884"/>
    </source>
</evidence>
<dbReference type="Proteomes" id="UP000172799">
    <property type="component" value="Segment"/>
</dbReference>
<evidence type="ECO:0000313" key="11">
    <source>
        <dbReference type="EMBL" id="AIL02936.1"/>
    </source>
</evidence>
<dbReference type="GO" id="GO:0003723">
    <property type="term" value="F:RNA binding"/>
    <property type="evidence" value="ECO:0007669"/>
    <property type="project" value="UniProtKB-KW"/>
</dbReference>
<dbReference type="GO" id="GO:0039657">
    <property type="term" value="P:symbiont-mediated suppression of host gene expression"/>
    <property type="evidence" value="ECO:0007669"/>
    <property type="project" value="UniProtKB-KW"/>
</dbReference>
<organism evidence="11 12">
    <name type="scientific">Equid alphaherpesvirus 3</name>
    <dbReference type="NCBI Taxonomy" id="80341"/>
    <lineage>
        <taxon>Viruses</taxon>
        <taxon>Duplodnaviria</taxon>
        <taxon>Heunggongvirae</taxon>
        <taxon>Peploviricota</taxon>
        <taxon>Herviviricetes</taxon>
        <taxon>Herpesvirales</taxon>
        <taxon>Orthoherpesviridae</taxon>
        <taxon>Alphaherpesvirinae</taxon>
        <taxon>Varicellovirus</taxon>
        <taxon>Varicellovirus equidalpha3</taxon>
    </lineage>
</organism>
<evidence type="ECO:0000256" key="8">
    <source>
        <dbReference type="ARBA" id="ARBA00022995"/>
    </source>
</evidence>
<evidence type="ECO:0000313" key="12">
    <source>
        <dbReference type="Proteomes" id="UP000172799"/>
    </source>
</evidence>
<proteinExistence type="inferred from homology"/>
<evidence type="ECO:0000256" key="3">
    <source>
        <dbReference type="ARBA" id="ARBA00018606"/>
    </source>
</evidence>
<dbReference type="EMBL" id="KM051845">
    <property type="protein sequence ID" value="AIL02936.1"/>
    <property type="molecule type" value="Genomic_DNA"/>
</dbReference>
<dbReference type="OrthoDB" id="6970at10239"/>
<dbReference type="SUPFAM" id="SSF88723">
    <property type="entry name" value="PIN domain-like"/>
    <property type="match status" value="1"/>
</dbReference>